<dbReference type="RefSeq" id="WP_311594326.1">
    <property type="nucleotide sequence ID" value="NZ_JAVRHV010000008.1"/>
</dbReference>
<dbReference type="SUPFAM" id="SSF48179">
    <property type="entry name" value="6-phosphogluconate dehydrogenase C-terminal domain-like"/>
    <property type="match status" value="1"/>
</dbReference>
<name>A0ABU2YAG9_9FLAO</name>
<dbReference type="SUPFAM" id="SSF51735">
    <property type="entry name" value="NAD(P)-binding Rossmann-fold domains"/>
    <property type="match status" value="1"/>
</dbReference>
<dbReference type="NCBIfam" id="TIGR00745">
    <property type="entry name" value="apbA_panE"/>
    <property type="match status" value="1"/>
</dbReference>
<dbReference type="Proteomes" id="UP001252186">
    <property type="component" value="Unassembled WGS sequence"/>
</dbReference>
<organism evidence="12 13">
    <name type="scientific">Urechidicola vernalis</name>
    <dbReference type="NCBI Taxonomy" id="3075600"/>
    <lineage>
        <taxon>Bacteria</taxon>
        <taxon>Pseudomonadati</taxon>
        <taxon>Bacteroidota</taxon>
        <taxon>Flavobacteriia</taxon>
        <taxon>Flavobacteriales</taxon>
        <taxon>Flavobacteriaceae</taxon>
        <taxon>Urechidicola</taxon>
    </lineage>
</organism>
<evidence type="ECO:0000256" key="3">
    <source>
        <dbReference type="ARBA" id="ARBA00013014"/>
    </source>
</evidence>
<evidence type="ECO:0000256" key="2">
    <source>
        <dbReference type="ARBA" id="ARBA00007870"/>
    </source>
</evidence>
<dbReference type="InterPro" id="IPR008927">
    <property type="entry name" value="6-PGluconate_DH-like_C_sf"/>
</dbReference>
<comment type="catalytic activity">
    <reaction evidence="8 9">
        <text>(R)-pantoate + NADP(+) = 2-dehydropantoate + NADPH + H(+)</text>
        <dbReference type="Rhea" id="RHEA:16233"/>
        <dbReference type="ChEBI" id="CHEBI:11561"/>
        <dbReference type="ChEBI" id="CHEBI:15378"/>
        <dbReference type="ChEBI" id="CHEBI:15980"/>
        <dbReference type="ChEBI" id="CHEBI:57783"/>
        <dbReference type="ChEBI" id="CHEBI:58349"/>
        <dbReference type="EC" id="1.1.1.169"/>
    </reaction>
</comment>
<dbReference type="Gene3D" id="1.10.1040.10">
    <property type="entry name" value="N-(1-d-carboxylethyl)-l-norvaline Dehydrogenase, domain 2"/>
    <property type="match status" value="1"/>
</dbReference>
<evidence type="ECO:0000259" key="11">
    <source>
        <dbReference type="Pfam" id="PF08546"/>
    </source>
</evidence>
<sequence>MKILVYGTGGVGGYFGIRLAQCGHEVTFIARGKHLEAIKSHGLQLKSVDGDYHLNEVCATDNPEKLKPDFDVIILGVKSWQVRYVAKLIKPLVQTKTTIIPLQNGVAHIDDLTEILGGKNVLGGFCRLYAKIEAPGIINHFGFPPELIFGELNHTDSERVQKIKQTFEKALFKSTVSTSIKSDLWKKFIFINTVSALGGYTGYSIGKMYELKDSREMFASTIKEMLAIAMAQNIDLPKDFDKTMMTFISNQPYDSTASTQRDILEGRPSELENFNGYIVKQGEKFGIETPVNAFIYNSLLPQELVARGIK</sequence>
<gene>
    <name evidence="12" type="ORF">RM519_13370</name>
</gene>
<dbReference type="InterPro" id="IPR013332">
    <property type="entry name" value="KPR_N"/>
</dbReference>
<dbReference type="PANTHER" id="PTHR21708">
    <property type="entry name" value="PROBABLE 2-DEHYDROPANTOATE 2-REDUCTASE"/>
    <property type="match status" value="1"/>
</dbReference>
<keyword evidence="13" id="KW-1185">Reference proteome</keyword>
<dbReference type="Pfam" id="PF02558">
    <property type="entry name" value="ApbA"/>
    <property type="match status" value="1"/>
</dbReference>
<keyword evidence="5 9" id="KW-0521">NADP</keyword>
<dbReference type="Gene3D" id="3.40.50.720">
    <property type="entry name" value="NAD(P)-binding Rossmann-like Domain"/>
    <property type="match status" value="1"/>
</dbReference>
<dbReference type="EC" id="1.1.1.169" evidence="3 9"/>
<evidence type="ECO:0000256" key="5">
    <source>
        <dbReference type="ARBA" id="ARBA00022857"/>
    </source>
</evidence>
<dbReference type="PANTHER" id="PTHR21708:SF26">
    <property type="entry name" value="2-DEHYDROPANTOATE 2-REDUCTASE"/>
    <property type="match status" value="1"/>
</dbReference>
<evidence type="ECO:0000256" key="7">
    <source>
        <dbReference type="ARBA" id="ARBA00032024"/>
    </source>
</evidence>
<comment type="caution">
    <text evidence="12">The sequence shown here is derived from an EMBL/GenBank/DDBJ whole genome shotgun (WGS) entry which is preliminary data.</text>
</comment>
<dbReference type="EMBL" id="JAVRHV010000008">
    <property type="protein sequence ID" value="MDT0554245.1"/>
    <property type="molecule type" value="Genomic_DNA"/>
</dbReference>
<feature type="domain" description="Ketopantoate reductase C-terminal" evidence="11">
    <location>
        <begin position="180"/>
        <end position="299"/>
    </location>
</feature>
<feature type="domain" description="Ketopantoate reductase N-terminal" evidence="10">
    <location>
        <begin position="3"/>
        <end position="153"/>
    </location>
</feature>
<evidence type="ECO:0000256" key="4">
    <source>
        <dbReference type="ARBA" id="ARBA00019465"/>
    </source>
</evidence>
<dbReference type="GO" id="GO:0008677">
    <property type="term" value="F:2-dehydropantoate 2-reductase activity"/>
    <property type="evidence" value="ECO:0007669"/>
    <property type="project" value="UniProtKB-EC"/>
</dbReference>
<evidence type="ECO:0000256" key="6">
    <source>
        <dbReference type="ARBA" id="ARBA00023002"/>
    </source>
</evidence>
<comment type="function">
    <text evidence="9">Catalyzes the NADPH-dependent reduction of ketopantoate into pantoic acid.</text>
</comment>
<dbReference type="InterPro" id="IPR051402">
    <property type="entry name" value="KPR-Related"/>
</dbReference>
<dbReference type="InterPro" id="IPR013752">
    <property type="entry name" value="KPA_reductase"/>
</dbReference>
<accession>A0ABU2YAG9</accession>
<comment type="pathway">
    <text evidence="1 9">Cofactor biosynthesis; (R)-pantothenate biosynthesis; (R)-pantoate from 3-methyl-2-oxobutanoate: step 2/2.</text>
</comment>
<dbReference type="InterPro" id="IPR003710">
    <property type="entry name" value="ApbA"/>
</dbReference>
<evidence type="ECO:0000256" key="1">
    <source>
        <dbReference type="ARBA" id="ARBA00004994"/>
    </source>
</evidence>
<evidence type="ECO:0000259" key="10">
    <source>
        <dbReference type="Pfam" id="PF02558"/>
    </source>
</evidence>
<keyword evidence="6 9" id="KW-0560">Oxidoreductase</keyword>
<evidence type="ECO:0000256" key="9">
    <source>
        <dbReference type="RuleBase" id="RU362068"/>
    </source>
</evidence>
<dbReference type="InterPro" id="IPR013328">
    <property type="entry name" value="6PGD_dom2"/>
</dbReference>
<evidence type="ECO:0000313" key="12">
    <source>
        <dbReference type="EMBL" id="MDT0554245.1"/>
    </source>
</evidence>
<protein>
    <recommendedName>
        <fullName evidence="4 9">2-dehydropantoate 2-reductase</fullName>
        <ecNumber evidence="3 9">1.1.1.169</ecNumber>
    </recommendedName>
    <alternativeName>
        <fullName evidence="7 9">Ketopantoate reductase</fullName>
    </alternativeName>
</protein>
<reference evidence="12 13" key="1">
    <citation type="submission" date="2023-09" db="EMBL/GenBank/DDBJ databases">
        <authorList>
            <person name="Rey-Velasco X."/>
        </authorList>
    </citation>
    <scope>NUCLEOTIDE SEQUENCE [LARGE SCALE GENOMIC DNA]</scope>
    <source>
        <strain evidence="12 13">P050</strain>
    </source>
</reference>
<proteinExistence type="inferred from homology"/>
<dbReference type="InterPro" id="IPR036291">
    <property type="entry name" value="NAD(P)-bd_dom_sf"/>
</dbReference>
<evidence type="ECO:0000256" key="8">
    <source>
        <dbReference type="ARBA" id="ARBA00048793"/>
    </source>
</evidence>
<dbReference type="Pfam" id="PF08546">
    <property type="entry name" value="ApbA_C"/>
    <property type="match status" value="1"/>
</dbReference>
<comment type="similarity">
    <text evidence="2 9">Belongs to the ketopantoate reductase family.</text>
</comment>
<evidence type="ECO:0000313" key="13">
    <source>
        <dbReference type="Proteomes" id="UP001252186"/>
    </source>
</evidence>
<keyword evidence="9" id="KW-0566">Pantothenate biosynthesis</keyword>